<dbReference type="EMBL" id="JABBWK010000049">
    <property type="protein sequence ID" value="KAG1897147.1"/>
    <property type="molecule type" value="Genomic_DNA"/>
</dbReference>
<organism evidence="1 2">
    <name type="scientific">Suillus fuscotomentosus</name>
    <dbReference type="NCBI Taxonomy" id="1912939"/>
    <lineage>
        <taxon>Eukaryota</taxon>
        <taxon>Fungi</taxon>
        <taxon>Dikarya</taxon>
        <taxon>Basidiomycota</taxon>
        <taxon>Agaricomycotina</taxon>
        <taxon>Agaricomycetes</taxon>
        <taxon>Agaricomycetidae</taxon>
        <taxon>Boletales</taxon>
        <taxon>Suillineae</taxon>
        <taxon>Suillaceae</taxon>
        <taxon>Suillus</taxon>
    </lineage>
</organism>
<dbReference type="RefSeq" id="XP_041222723.1">
    <property type="nucleotide sequence ID" value="XM_041377274.1"/>
</dbReference>
<sequence length="360" mass="40449">MVRWVPFHYSYSIPNNSTIILVLYGAGHECSEYVEQHGIADADEEPASTHDANADALDGSDVAIEAVLQHIADGGSQDLPAGYSIDDNSSLITHNEVEVYESEVAGHAQVAEALNMGKGGEEKKKRSLVSGEDTNLCDPKFSVIVTSNSFDSLEGGTTRSTILAPVVLAYQPPPQQINKLIHHTLESNTMIDEALHILKRVPLDRSTPAWLMELGQYAQKVRQVPLLGPDFTCFDSNIGRNEVYGEWEEFVHLSRVTYYYNRTRNTYTGLNIRDCSQDHIDKFKAWIEVTQGQMVPFFSENVTLPIDGIINDLNLRPNFDFKLDHILLRQLRNELDWFHAESSTSTTIFSNRETMEEIIS</sequence>
<name>A0AAD4HHY0_9AGAM</name>
<accession>A0AAD4HHY0</accession>
<proteinExistence type="predicted"/>
<comment type="caution">
    <text evidence="1">The sequence shown here is derived from an EMBL/GenBank/DDBJ whole genome shotgun (WGS) entry which is preliminary data.</text>
</comment>
<dbReference type="GeneID" id="64671572"/>
<dbReference type="AlphaFoldDB" id="A0AAD4HHY0"/>
<protein>
    <submittedName>
        <fullName evidence="1">Uncharacterized protein</fullName>
    </submittedName>
</protein>
<gene>
    <name evidence="1" type="ORF">F5891DRAFT_982936</name>
</gene>
<evidence type="ECO:0000313" key="1">
    <source>
        <dbReference type="EMBL" id="KAG1897147.1"/>
    </source>
</evidence>
<keyword evidence="2" id="KW-1185">Reference proteome</keyword>
<reference evidence="1" key="1">
    <citation type="journal article" date="2020" name="New Phytol.">
        <title>Comparative genomics reveals dynamic genome evolution in host specialist ectomycorrhizal fungi.</title>
        <authorList>
            <person name="Lofgren L.A."/>
            <person name="Nguyen N.H."/>
            <person name="Vilgalys R."/>
            <person name="Ruytinx J."/>
            <person name="Liao H.L."/>
            <person name="Branco S."/>
            <person name="Kuo A."/>
            <person name="LaButti K."/>
            <person name="Lipzen A."/>
            <person name="Andreopoulos W."/>
            <person name="Pangilinan J."/>
            <person name="Riley R."/>
            <person name="Hundley H."/>
            <person name="Na H."/>
            <person name="Barry K."/>
            <person name="Grigoriev I.V."/>
            <person name="Stajich J.E."/>
            <person name="Kennedy P.G."/>
        </authorList>
    </citation>
    <scope>NUCLEOTIDE SEQUENCE</scope>
    <source>
        <strain evidence="1">FC203</strain>
    </source>
</reference>
<evidence type="ECO:0000313" key="2">
    <source>
        <dbReference type="Proteomes" id="UP001195769"/>
    </source>
</evidence>
<dbReference type="Proteomes" id="UP001195769">
    <property type="component" value="Unassembled WGS sequence"/>
</dbReference>